<keyword evidence="2" id="KW-1185">Reference proteome</keyword>
<evidence type="ECO:0000313" key="2">
    <source>
        <dbReference type="Proteomes" id="UP000245076"/>
    </source>
</evidence>
<gene>
    <name evidence="1" type="ORF">LPTSP1_15190</name>
</gene>
<sequence length="150" mass="16310">MPTPFNTPETTFDRFTPNDGNLLGSEFGRLYTNDNTLQSEIDEINAPEFDNGNSGASKTINFSLGYAHRLVLDSSNCTLTFSGPKSGKVYSIFLIQDPTGGRAVTWPSSVVWPGGVAPILSSGANKADLMIFYYSGSKYYGSYSQNYVTT</sequence>
<protein>
    <submittedName>
        <fullName evidence="1">Uncharacterized protein</fullName>
    </submittedName>
</protein>
<dbReference type="EMBL" id="BFAY01000008">
    <property type="protein sequence ID" value="GBF38526.1"/>
    <property type="molecule type" value="Genomic_DNA"/>
</dbReference>
<dbReference type="RefSeq" id="WP_108928249.1">
    <property type="nucleotide sequence ID" value="NZ_BFAY01000008.1"/>
</dbReference>
<dbReference type="OrthoDB" id="346134at2"/>
<name>A0A2P2D1K5_9LEPT</name>
<dbReference type="Proteomes" id="UP000245076">
    <property type="component" value="Unassembled WGS sequence"/>
</dbReference>
<organism evidence="1 2">
    <name type="scientific">Leptospira johnsonii</name>
    <dbReference type="NCBI Taxonomy" id="1917820"/>
    <lineage>
        <taxon>Bacteria</taxon>
        <taxon>Pseudomonadati</taxon>
        <taxon>Spirochaetota</taxon>
        <taxon>Spirochaetia</taxon>
        <taxon>Leptospirales</taxon>
        <taxon>Leptospiraceae</taxon>
        <taxon>Leptospira</taxon>
    </lineage>
</organism>
<comment type="caution">
    <text evidence="1">The sequence shown here is derived from an EMBL/GenBank/DDBJ whole genome shotgun (WGS) entry which is preliminary data.</text>
</comment>
<accession>A0A2P2D1K5</accession>
<proteinExistence type="predicted"/>
<dbReference type="AlphaFoldDB" id="A0A2P2D1K5"/>
<evidence type="ECO:0000313" key="1">
    <source>
        <dbReference type="EMBL" id="GBF38526.1"/>
    </source>
</evidence>
<reference evidence="1 2" key="1">
    <citation type="submission" date="2018-02" db="EMBL/GenBank/DDBJ databases">
        <title>Novel Leptospira species isolated from soil and water in Japan.</title>
        <authorList>
            <person name="Nakao R."/>
            <person name="Masuzawa T."/>
        </authorList>
    </citation>
    <scope>NUCLEOTIDE SEQUENCE [LARGE SCALE GENOMIC DNA]</scope>
    <source>
        <strain evidence="1 2">E8</strain>
    </source>
</reference>